<dbReference type="HOGENOM" id="CLU_1118965_0_0_7"/>
<reference evidence="3" key="2">
    <citation type="submission" date="2011-03" db="EMBL/GenBank/DDBJ databases">
        <title>The complete genome of Hippea maritima DSM 10411.</title>
        <authorList>
            <consortium name="US DOE Joint Genome Institute (JGI-PGF)"/>
            <person name="Lucas S."/>
            <person name="Copeland A."/>
            <person name="Lapidus A."/>
            <person name="Bruce D."/>
            <person name="Goodwin L."/>
            <person name="Pitluck S."/>
            <person name="Peters L."/>
            <person name="Kyrpides N."/>
            <person name="Mavromatis K."/>
            <person name="Pagani I."/>
            <person name="Ivanova N."/>
            <person name="Mikhailova N."/>
            <person name="Lu M."/>
            <person name="Detter J.C."/>
            <person name="Tapia R."/>
            <person name="Han C."/>
            <person name="Land M."/>
            <person name="Hauser L."/>
            <person name="Markowitz V."/>
            <person name="Cheng J.-F."/>
            <person name="Hugenholtz P."/>
            <person name="Woyke T."/>
            <person name="Wu D."/>
            <person name="Spring S."/>
            <person name="Schroeder M."/>
            <person name="Brambilla E."/>
            <person name="Klenk H.-P."/>
            <person name="Eisen J.A."/>
        </authorList>
    </citation>
    <scope>NUCLEOTIDE SEQUENCE [LARGE SCALE GENOMIC DNA]</scope>
    <source>
        <strain evidence="3">ATCC 700847 / DSM 10411 / MH2</strain>
    </source>
</reference>
<dbReference type="InterPro" id="IPR036249">
    <property type="entry name" value="Thioredoxin-like_sf"/>
</dbReference>
<feature type="signal peptide" evidence="1">
    <location>
        <begin position="1"/>
        <end position="19"/>
    </location>
</feature>
<reference evidence="2 3" key="1">
    <citation type="journal article" date="2011" name="Stand. Genomic Sci.">
        <title>Complete genome sequence of the thermophilic sulfur-reducer Hippea maritima type strain (MH(2)).</title>
        <authorList>
            <person name="Huntemann M."/>
            <person name="Lu M."/>
            <person name="Nolan M."/>
            <person name="Lapidus A."/>
            <person name="Lucas S."/>
            <person name="Hammon N."/>
            <person name="Deshpande S."/>
            <person name="Cheng J.F."/>
            <person name="Tapia R."/>
            <person name="Han C."/>
            <person name="Goodwin L."/>
            <person name="Pitluck S."/>
            <person name="Liolios K."/>
            <person name="Pagani I."/>
            <person name="Ivanova N."/>
            <person name="Ovchinikova G."/>
            <person name="Pati A."/>
            <person name="Chen A."/>
            <person name="Palaniappan K."/>
            <person name="Land M."/>
            <person name="Hauser L."/>
            <person name="Jeffries C.D."/>
            <person name="Detter J.C."/>
            <person name="Brambilla E.M."/>
            <person name="Rohde M."/>
            <person name="Spring S."/>
            <person name="Goker M."/>
            <person name="Woyke T."/>
            <person name="Bristow J."/>
            <person name="Eisen J.A."/>
            <person name="Markowitz V."/>
            <person name="Hugenholtz P."/>
            <person name="Kyrpides N.C."/>
            <person name="Klenk H.P."/>
            <person name="Mavromatis K."/>
        </authorList>
    </citation>
    <scope>NUCLEOTIDE SEQUENCE [LARGE SCALE GENOMIC DNA]</scope>
    <source>
        <strain evidence="3">ATCC 700847 / DSM 10411 / MH2</strain>
    </source>
</reference>
<dbReference type="RefSeq" id="WP_013681176.1">
    <property type="nucleotide sequence ID" value="NC_015318.1"/>
</dbReference>
<accession>F2LX73</accession>
<dbReference type="InterPro" id="IPR051470">
    <property type="entry name" value="Thiol:disulfide_interchange"/>
</dbReference>
<organism evidence="2 3">
    <name type="scientific">Hippea maritima (strain ATCC 700847 / DSM 10411 / MH2)</name>
    <dbReference type="NCBI Taxonomy" id="760142"/>
    <lineage>
        <taxon>Bacteria</taxon>
        <taxon>Pseudomonadati</taxon>
        <taxon>Campylobacterota</taxon>
        <taxon>Desulfurellia</taxon>
        <taxon>Desulfurellales</taxon>
        <taxon>Hippeaceae</taxon>
        <taxon>Hippea</taxon>
    </lineage>
</organism>
<dbReference type="InParanoid" id="F2LX73"/>
<dbReference type="STRING" id="760142.Hipma_0152"/>
<evidence type="ECO:0000313" key="3">
    <source>
        <dbReference type="Proteomes" id="UP000008139"/>
    </source>
</evidence>
<sequence length="248" mass="28012">MLILTILLLSLLINPTAHTSNICDNISLTKIMPYMPADYRIISKTPLKDVNLCDILIEANGKIIPIYANKEIAIVGSLFKNGKSLSSREINSYLSARFKKLFTKYGKNLSSSVAVSYFPQTAKSNGKFFYLVVDPECPYSNNIKQDIKRICNKLNIGAKLIFISKYKGSNSRIQSFICNKKGFSDYLKGNYGKTDRCKKGIDYIKRTNRLIIDNLNITETPTIILPSGKRYSGINTHLIEQFIKNNTK</sequence>
<dbReference type="AlphaFoldDB" id="F2LX73"/>
<evidence type="ECO:0000256" key="1">
    <source>
        <dbReference type="SAM" id="SignalP"/>
    </source>
</evidence>
<dbReference type="OrthoDB" id="12976at2"/>
<keyword evidence="1" id="KW-0732">Signal</keyword>
<dbReference type="PANTHER" id="PTHR35272">
    <property type="entry name" value="THIOL:DISULFIDE INTERCHANGE PROTEIN DSBC-RELATED"/>
    <property type="match status" value="1"/>
</dbReference>
<proteinExistence type="predicted"/>
<dbReference type="KEGG" id="hmr:Hipma_0152"/>
<dbReference type="SUPFAM" id="SSF52833">
    <property type="entry name" value="Thioredoxin-like"/>
    <property type="match status" value="1"/>
</dbReference>
<dbReference type="eggNOG" id="COG1651">
    <property type="taxonomic scope" value="Bacteria"/>
</dbReference>
<feature type="chain" id="PRO_5003286200" evidence="1">
    <location>
        <begin position="20"/>
        <end position="248"/>
    </location>
</feature>
<dbReference type="FunCoup" id="F2LX73">
    <property type="interactions" value="55"/>
</dbReference>
<protein>
    <submittedName>
        <fullName evidence="2">Uncharacterized protein</fullName>
    </submittedName>
</protein>
<dbReference type="PANTHER" id="PTHR35272:SF3">
    <property type="entry name" value="THIOL:DISULFIDE INTERCHANGE PROTEIN DSBC"/>
    <property type="match status" value="1"/>
</dbReference>
<name>F2LX73_HIPMA</name>
<keyword evidence="3" id="KW-1185">Reference proteome</keyword>
<evidence type="ECO:0000313" key="2">
    <source>
        <dbReference type="EMBL" id="AEA33131.1"/>
    </source>
</evidence>
<dbReference type="Gene3D" id="3.40.30.10">
    <property type="entry name" value="Glutaredoxin"/>
    <property type="match status" value="1"/>
</dbReference>
<gene>
    <name evidence="2" type="ordered locus">Hipma_0152</name>
</gene>
<dbReference type="EMBL" id="CP002606">
    <property type="protein sequence ID" value="AEA33131.1"/>
    <property type="molecule type" value="Genomic_DNA"/>
</dbReference>
<dbReference type="Proteomes" id="UP000008139">
    <property type="component" value="Chromosome"/>
</dbReference>